<evidence type="ECO:0000313" key="10">
    <source>
        <dbReference type="EMBL" id="GBG85164.1"/>
    </source>
</evidence>
<evidence type="ECO:0000256" key="5">
    <source>
        <dbReference type="ARBA" id="ARBA00022531"/>
    </source>
</evidence>
<evidence type="ECO:0000256" key="2">
    <source>
        <dbReference type="ARBA" id="ARBA00004229"/>
    </source>
</evidence>
<dbReference type="STRING" id="69332.A0A388LS59"/>
<keyword evidence="8" id="KW-0603">Photosystem I</keyword>
<proteinExistence type="inferred from homology"/>
<dbReference type="PANTHER" id="PTHR34195:SF2">
    <property type="entry name" value="PHOTOSYSTEM I REACTION CENTER SUBUNIT PSAK, CHLOROPLASTIC"/>
    <property type="match status" value="1"/>
</dbReference>
<dbReference type="NCBIfam" id="TIGR03050">
    <property type="entry name" value="PS_I_psaK_plant"/>
    <property type="match status" value="1"/>
</dbReference>
<reference evidence="10 11" key="1">
    <citation type="journal article" date="2018" name="Cell">
        <title>The Chara Genome: Secondary Complexity and Implications for Plant Terrestrialization.</title>
        <authorList>
            <person name="Nishiyama T."/>
            <person name="Sakayama H."/>
            <person name="Vries J.D."/>
            <person name="Buschmann H."/>
            <person name="Saint-Marcoux D."/>
            <person name="Ullrich K.K."/>
            <person name="Haas F.B."/>
            <person name="Vanderstraeten L."/>
            <person name="Becker D."/>
            <person name="Lang D."/>
            <person name="Vosolsobe S."/>
            <person name="Rombauts S."/>
            <person name="Wilhelmsson P.K.I."/>
            <person name="Janitza P."/>
            <person name="Kern R."/>
            <person name="Heyl A."/>
            <person name="Rumpler F."/>
            <person name="Villalobos L.I.A.C."/>
            <person name="Clay J.M."/>
            <person name="Skokan R."/>
            <person name="Toyoda A."/>
            <person name="Suzuki Y."/>
            <person name="Kagoshima H."/>
            <person name="Schijlen E."/>
            <person name="Tajeshwar N."/>
            <person name="Catarino B."/>
            <person name="Hetherington A.J."/>
            <person name="Saltykova A."/>
            <person name="Bonnot C."/>
            <person name="Breuninger H."/>
            <person name="Symeonidi A."/>
            <person name="Radhakrishnan G.V."/>
            <person name="Van Nieuwerburgh F."/>
            <person name="Deforce D."/>
            <person name="Chang C."/>
            <person name="Karol K.G."/>
            <person name="Hedrich R."/>
            <person name="Ulvskov P."/>
            <person name="Glockner G."/>
            <person name="Delwiche C.F."/>
            <person name="Petrasek J."/>
            <person name="Van de Peer Y."/>
            <person name="Friml J."/>
            <person name="Beilby M."/>
            <person name="Dolan L."/>
            <person name="Kohara Y."/>
            <person name="Sugano S."/>
            <person name="Fujiyama A."/>
            <person name="Delaux P.-M."/>
            <person name="Quint M."/>
            <person name="TheiBen G."/>
            <person name="Hagemann M."/>
            <person name="Harholt J."/>
            <person name="Dunand C."/>
            <person name="Zachgo S."/>
            <person name="Langdale J."/>
            <person name="Maumus F."/>
            <person name="Straeten D.V.D."/>
            <person name="Gould S.B."/>
            <person name="Rensing S.A."/>
        </authorList>
    </citation>
    <scope>NUCLEOTIDE SEQUENCE [LARGE SCALE GENOMIC DNA]</scope>
    <source>
        <strain evidence="10 11">S276</strain>
    </source>
</reference>
<dbReference type="GO" id="GO:0015979">
    <property type="term" value="P:photosynthesis"/>
    <property type="evidence" value="ECO:0007669"/>
    <property type="project" value="UniProtKB-KW"/>
</dbReference>
<evidence type="ECO:0000256" key="6">
    <source>
        <dbReference type="ARBA" id="ARBA00022640"/>
    </source>
</evidence>
<dbReference type="InterPro" id="IPR023618">
    <property type="entry name" value="PSI_PsaG/PsaK_dom"/>
</dbReference>
<keyword evidence="11" id="KW-1185">Reference proteome</keyword>
<sequence>MATAAANASLLSASASSIKALRSEPSGLRLSSPLTTSAPSSRVLFAPKKAAKKGKNGALGSQCGYLGSPTNIIFVVSTTLSLVSGRFGLAPSSTRFATASMKLVERDSGMQSGDPAGFTAADVLAFGALGHIIAAGITLGLAGPPPAM</sequence>
<evidence type="ECO:0000256" key="4">
    <source>
        <dbReference type="ARBA" id="ARBA00022528"/>
    </source>
</evidence>
<gene>
    <name evidence="10" type="ORF">CBR_g39729</name>
</gene>
<dbReference type="Gene3D" id="1.10.286.40">
    <property type="entry name" value="Chlorophyll a-b binding protein like"/>
    <property type="match status" value="1"/>
</dbReference>
<dbReference type="EMBL" id="BFEA01000507">
    <property type="protein sequence ID" value="GBG85164.1"/>
    <property type="molecule type" value="Genomic_DNA"/>
</dbReference>
<evidence type="ECO:0008006" key="12">
    <source>
        <dbReference type="Google" id="ProtNLM"/>
    </source>
</evidence>
<dbReference type="InterPro" id="IPR017493">
    <property type="entry name" value="PSI_PsaK_pln"/>
</dbReference>
<organism evidence="10 11">
    <name type="scientific">Chara braunii</name>
    <name type="common">Braun's stonewort</name>
    <dbReference type="NCBI Taxonomy" id="69332"/>
    <lineage>
        <taxon>Eukaryota</taxon>
        <taxon>Viridiplantae</taxon>
        <taxon>Streptophyta</taxon>
        <taxon>Charophyceae</taxon>
        <taxon>Charales</taxon>
        <taxon>Characeae</taxon>
        <taxon>Chara</taxon>
    </lineage>
</organism>
<dbReference type="InterPro" id="IPR016370">
    <property type="entry name" value="PSI_PsaG/PsaK_pln"/>
</dbReference>
<evidence type="ECO:0000256" key="3">
    <source>
        <dbReference type="ARBA" id="ARBA00006458"/>
    </source>
</evidence>
<dbReference type="InterPro" id="IPR000549">
    <property type="entry name" value="PSI_PsaG/PsaK"/>
</dbReference>
<comment type="caution">
    <text evidence="10">The sequence shown here is derived from an EMBL/GenBank/DDBJ whole genome shotgun (WGS) entry which is preliminary data.</text>
</comment>
<keyword evidence="7" id="KW-0812">Transmembrane</keyword>
<evidence type="ECO:0000256" key="9">
    <source>
        <dbReference type="ARBA" id="ARBA00023136"/>
    </source>
</evidence>
<protein>
    <recommendedName>
        <fullName evidence="12">PSI-K</fullName>
    </recommendedName>
</protein>
<evidence type="ECO:0000256" key="7">
    <source>
        <dbReference type="ARBA" id="ARBA00022692"/>
    </source>
</evidence>
<dbReference type="Gramene" id="GBG85164">
    <property type="protein sequence ID" value="GBG85164"/>
    <property type="gene ID" value="CBR_g39729"/>
</dbReference>
<evidence type="ECO:0000256" key="8">
    <source>
        <dbReference type="ARBA" id="ARBA00022836"/>
    </source>
</evidence>
<comment type="subcellular location">
    <subcellularLocation>
        <location evidence="1">Membrane</location>
        <topology evidence="1">Multi-pass membrane protein</topology>
    </subcellularLocation>
    <subcellularLocation>
        <location evidence="2">Plastid</location>
        <location evidence="2">Chloroplast</location>
    </subcellularLocation>
</comment>
<keyword evidence="4" id="KW-0150">Chloroplast</keyword>
<evidence type="ECO:0000313" key="11">
    <source>
        <dbReference type="Proteomes" id="UP000265515"/>
    </source>
</evidence>
<dbReference type="OrthoDB" id="1904255at2759"/>
<dbReference type="Proteomes" id="UP000265515">
    <property type="component" value="Unassembled WGS sequence"/>
</dbReference>
<dbReference type="GO" id="GO:0009507">
    <property type="term" value="C:chloroplast"/>
    <property type="evidence" value="ECO:0007669"/>
    <property type="project" value="UniProtKB-SubCell"/>
</dbReference>
<dbReference type="Pfam" id="PF01241">
    <property type="entry name" value="PSI_PSAK"/>
    <property type="match status" value="1"/>
</dbReference>
<dbReference type="AlphaFoldDB" id="A0A388LS59"/>
<keyword evidence="5" id="KW-0602">Photosynthesis</keyword>
<accession>A0A388LS59</accession>
<comment type="similarity">
    <text evidence="3">Belongs to the PsaG/PsaK family.</text>
</comment>
<keyword evidence="6" id="KW-0934">Plastid</keyword>
<dbReference type="PANTHER" id="PTHR34195">
    <property type="entry name" value="PHOTOSYSTEM I REACTION CENTER SUBUNIT V, CHLOROPLASTIC-RELATED"/>
    <property type="match status" value="1"/>
</dbReference>
<dbReference type="GO" id="GO:0009522">
    <property type="term" value="C:photosystem I"/>
    <property type="evidence" value="ECO:0007669"/>
    <property type="project" value="UniProtKB-KW"/>
</dbReference>
<evidence type="ECO:0000256" key="1">
    <source>
        <dbReference type="ARBA" id="ARBA00004141"/>
    </source>
</evidence>
<keyword evidence="9" id="KW-0472">Membrane</keyword>
<name>A0A388LS59_CHABU</name>